<evidence type="ECO:0000313" key="1">
    <source>
        <dbReference type="EMBL" id="CAA9379694.1"/>
    </source>
</evidence>
<accession>A0A6J4N725</accession>
<protein>
    <submittedName>
        <fullName evidence="1">Uncharacterized protein</fullName>
    </submittedName>
</protein>
<sequence>MADIVYHAFKKNFMNGSIDLDTDTIKVALVTSTYAPDQDLHEDFADVTNEVTCTGYTAHGQALAFKTTAQDNTNNRGVFDAAEITWPTSTITARGAVVCKHTGGRLYQLPNLFKEVPTDKISSAGDFKISS</sequence>
<dbReference type="AlphaFoldDB" id="A0A6J4N725"/>
<organism evidence="1">
    <name type="scientific">uncultured Chloroflexia bacterium</name>
    <dbReference type="NCBI Taxonomy" id="1672391"/>
    <lineage>
        <taxon>Bacteria</taxon>
        <taxon>Bacillati</taxon>
        <taxon>Chloroflexota</taxon>
        <taxon>Chloroflexia</taxon>
        <taxon>environmental samples</taxon>
    </lineage>
</organism>
<dbReference type="EMBL" id="CADCTR010003046">
    <property type="protein sequence ID" value="CAA9379694.1"/>
    <property type="molecule type" value="Genomic_DNA"/>
</dbReference>
<name>A0A6J4N725_9CHLR</name>
<gene>
    <name evidence="1" type="ORF">AVDCRST_MAG93-9083</name>
</gene>
<reference evidence="1" key="1">
    <citation type="submission" date="2020-02" db="EMBL/GenBank/DDBJ databases">
        <authorList>
            <person name="Meier V. D."/>
        </authorList>
    </citation>
    <scope>NUCLEOTIDE SEQUENCE</scope>
    <source>
        <strain evidence="1">AVDCRST_MAG93</strain>
    </source>
</reference>
<proteinExistence type="predicted"/>